<name>A0ABU1T6Z6_9SPHI</name>
<organism evidence="1 2">
    <name type="scientific">Mucilaginibacter pocheonensis</name>
    <dbReference type="NCBI Taxonomy" id="398050"/>
    <lineage>
        <taxon>Bacteria</taxon>
        <taxon>Pseudomonadati</taxon>
        <taxon>Bacteroidota</taxon>
        <taxon>Sphingobacteriia</taxon>
        <taxon>Sphingobacteriales</taxon>
        <taxon>Sphingobacteriaceae</taxon>
        <taxon>Mucilaginibacter</taxon>
    </lineage>
</organism>
<sequence length="155" mass="17948">MKIITSTFLTNFQKESVCNLWNNEYPMSLQYKSISEFDEYLNGLSEKKHYLLINKQGIIAAWGATFKRNNEKWFAIIIDSAIHGKGYGTAILNEIKKGEQHLVGWVIDHDQDSKVNGDKYRSPLTFYTKNHFNILPDSRIESTTISAVKIVWQEE</sequence>
<dbReference type="InterPro" id="IPR016181">
    <property type="entry name" value="Acyl_CoA_acyltransferase"/>
</dbReference>
<comment type="caution">
    <text evidence="1">The sequence shown here is derived from an EMBL/GenBank/DDBJ whole genome shotgun (WGS) entry which is preliminary data.</text>
</comment>
<proteinExistence type="predicted"/>
<protein>
    <submittedName>
        <fullName evidence="1">GNAT superfamily N-acetyltransferase</fullName>
    </submittedName>
</protein>
<accession>A0ABU1T6Z6</accession>
<dbReference type="RefSeq" id="WP_310092525.1">
    <property type="nucleotide sequence ID" value="NZ_JAVDUU010000001.1"/>
</dbReference>
<reference evidence="1 2" key="1">
    <citation type="submission" date="2023-07" db="EMBL/GenBank/DDBJ databases">
        <title>Sorghum-associated microbial communities from plants grown in Nebraska, USA.</title>
        <authorList>
            <person name="Schachtman D."/>
        </authorList>
    </citation>
    <scope>NUCLEOTIDE SEQUENCE [LARGE SCALE GENOMIC DNA]</scope>
    <source>
        <strain evidence="1 2">3262</strain>
    </source>
</reference>
<dbReference type="EMBL" id="JAVDUU010000001">
    <property type="protein sequence ID" value="MDR6941129.1"/>
    <property type="molecule type" value="Genomic_DNA"/>
</dbReference>
<keyword evidence="2" id="KW-1185">Reference proteome</keyword>
<dbReference type="SUPFAM" id="SSF55729">
    <property type="entry name" value="Acyl-CoA N-acyltransferases (Nat)"/>
    <property type="match status" value="1"/>
</dbReference>
<dbReference type="Gene3D" id="3.40.630.30">
    <property type="match status" value="1"/>
</dbReference>
<evidence type="ECO:0000313" key="2">
    <source>
        <dbReference type="Proteomes" id="UP001247620"/>
    </source>
</evidence>
<dbReference type="Proteomes" id="UP001247620">
    <property type="component" value="Unassembled WGS sequence"/>
</dbReference>
<gene>
    <name evidence="1" type="ORF">J2W55_000957</name>
</gene>
<evidence type="ECO:0000313" key="1">
    <source>
        <dbReference type="EMBL" id="MDR6941129.1"/>
    </source>
</evidence>